<name>K1S0H0_9ZZZZ</name>
<dbReference type="InterPro" id="IPR046866">
    <property type="entry name" value="FapA_N"/>
</dbReference>
<evidence type="ECO:0000259" key="1">
    <source>
        <dbReference type="Pfam" id="PF20250"/>
    </source>
</evidence>
<dbReference type="PANTHER" id="PTHR38032">
    <property type="entry name" value="POLYMERASE-RELATED"/>
    <property type="match status" value="1"/>
</dbReference>
<dbReference type="AlphaFoldDB" id="K1S0H0"/>
<comment type="caution">
    <text evidence="2">The sequence shown here is derived from an EMBL/GenBank/DDBJ whole genome shotgun (WGS) entry which is preliminary data.</text>
</comment>
<dbReference type="EMBL" id="AJWZ01010310">
    <property type="protein sequence ID" value="EKC48834.1"/>
    <property type="molecule type" value="Genomic_DNA"/>
</dbReference>
<sequence>LSEAGVTSGLQEETIQQLANGLLYDQWVVVAKGTPCVNGEDGWYEYAFHRETDHKPKILEDGSVDYSQYGNIPSVKEGDVIAVYHPATEAKDGMDVHGNILVARKGKNLARLFGKGFACAEDGCTYIANRSGKIVETMDKIFIDQEFVVEGDLTNSTGSICFRGDIRIRGNVGSGVSVVSEKGSILVDGFV</sequence>
<dbReference type="Pfam" id="PF20250">
    <property type="entry name" value="FapA_N"/>
    <property type="match status" value="1"/>
</dbReference>
<feature type="non-terminal residue" evidence="2">
    <location>
        <position position="191"/>
    </location>
</feature>
<feature type="domain" description="Flagellar Assembly Protein A N-terminal region" evidence="1">
    <location>
        <begin position="1"/>
        <end position="137"/>
    </location>
</feature>
<evidence type="ECO:0000313" key="2">
    <source>
        <dbReference type="EMBL" id="EKC48834.1"/>
    </source>
</evidence>
<dbReference type="PANTHER" id="PTHR38032:SF1">
    <property type="entry name" value="RNA-BINDING PROTEIN KHPB N-TERMINAL DOMAIN-CONTAINING PROTEIN"/>
    <property type="match status" value="1"/>
</dbReference>
<protein>
    <submittedName>
        <fullName evidence="2">Protein containing DUF342</fullName>
    </submittedName>
</protein>
<accession>K1S0H0</accession>
<gene>
    <name evidence="2" type="ORF">OBE_14960</name>
</gene>
<reference evidence="2" key="1">
    <citation type="journal article" date="2013" name="Environ. Microbiol.">
        <title>Microbiota from the distal guts of lean and obese adolescents exhibit partial functional redundancy besides clear differences in community structure.</title>
        <authorList>
            <person name="Ferrer M."/>
            <person name="Ruiz A."/>
            <person name="Lanza F."/>
            <person name="Haange S.B."/>
            <person name="Oberbach A."/>
            <person name="Till H."/>
            <person name="Bargiela R."/>
            <person name="Campoy C."/>
            <person name="Segura M.T."/>
            <person name="Richter M."/>
            <person name="von Bergen M."/>
            <person name="Seifert J."/>
            <person name="Suarez A."/>
        </authorList>
    </citation>
    <scope>NUCLEOTIDE SEQUENCE</scope>
</reference>
<proteinExistence type="predicted"/>
<dbReference type="InterPro" id="IPR005646">
    <property type="entry name" value="FapA"/>
</dbReference>
<feature type="non-terminal residue" evidence="2">
    <location>
        <position position="1"/>
    </location>
</feature>
<organism evidence="2">
    <name type="scientific">human gut metagenome</name>
    <dbReference type="NCBI Taxonomy" id="408170"/>
    <lineage>
        <taxon>unclassified sequences</taxon>
        <taxon>metagenomes</taxon>
        <taxon>organismal metagenomes</taxon>
    </lineage>
</organism>